<evidence type="ECO:0000313" key="3">
    <source>
        <dbReference type="EMBL" id="KUJ21684.1"/>
    </source>
</evidence>
<evidence type="ECO:0000313" key="4">
    <source>
        <dbReference type="Proteomes" id="UP000070700"/>
    </source>
</evidence>
<dbReference type="Pfam" id="PF00004">
    <property type="entry name" value="AAA"/>
    <property type="match status" value="1"/>
</dbReference>
<dbReference type="GeneID" id="28818543"/>
<organism evidence="3 4">
    <name type="scientific">Mollisia scopiformis</name>
    <name type="common">Conifer needle endophyte fungus</name>
    <name type="synonym">Phialocephala scopiformis</name>
    <dbReference type="NCBI Taxonomy" id="149040"/>
    <lineage>
        <taxon>Eukaryota</taxon>
        <taxon>Fungi</taxon>
        <taxon>Dikarya</taxon>
        <taxon>Ascomycota</taxon>
        <taxon>Pezizomycotina</taxon>
        <taxon>Leotiomycetes</taxon>
        <taxon>Helotiales</taxon>
        <taxon>Mollisiaceae</taxon>
        <taxon>Mollisia</taxon>
    </lineage>
</organism>
<feature type="region of interest" description="Disordered" evidence="1">
    <location>
        <begin position="1193"/>
        <end position="1217"/>
    </location>
</feature>
<dbReference type="InParanoid" id="A0A194XNJ9"/>
<evidence type="ECO:0000256" key="1">
    <source>
        <dbReference type="SAM" id="MobiDB-lite"/>
    </source>
</evidence>
<dbReference type="RefSeq" id="XP_018076039.1">
    <property type="nucleotide sequence ID" value="XM_018208817.1"/>
</dbReference>
<accession>A0A194XNJ9</accession>
<feature type="region of interest" description="Disordered" evidence="1">
    <location>
        <begin position="691"/>
        <end position="725"/>
    </location>
</feature>
<dbReference type="GO" id="GO:0005524">
    <property type="term" value="F:ATP binding"/>
    <property type="evidence" value="ECO:0007669"/>
    <property type="project" value="InterPro"/>
</dbReference>
<dbReference type="AlphaFoldDB" id="A0A194XNJ9"/>
<dbReference type="Proteomes" id="UP000070700">
    <property type="component" value="Unassembled WGS sequence"/>
</dbReference>
<dbReference type="InterPro" id="IPR003959">
    <property type="entry name" value="ATPase_AAA_core"/>
</dbReference>
<proteinExistence type="predicted"/>
<reference evidence="3 4" key="1">
    <citation type="submission" date="2015-10" db="EMBL/GenBank/DDBJ databases">
        <title>Full genome of DAOMC 229536 Phialocephala scopiformis, a fungal endophyte of spruce producing the potent anti-insectan compound rugulosin.</title>
        <authorList>
            <consortium name="DOE Joint Genome Institute"/>
            <person name="Walker A.K."/>
            <person name="Frasz S.L."/>
            <person name="Seifert K.A."/>
            <person name="Miller J.D."/>
            <person name="Mondo S.J."/>
            <person name="Labutti K."/>
            <person name="Lipzen A."/>
            <person name="Dockter R."/>
            <person name="Kennedy M."/>
            <person name="Grigoriev I.V."/>
            <person name="Spatafora J.W."/>
        </authorList>
    </citation>
    <scope>NUCLEOTIDE SEQUENCE [LARGE SCALE GENOMIC DNA]</scope>
    <source>
        <strain evidence="3 4">CBS 120377</strain>
    </source>
</reference>
<evidence type="ECO:0000259" key="2">
    <source>
        <dbReference type="SMART" id="SM00382"/>
    </source>
</evidence>
<dbReference type="PANTHER" id="PTHR23389:SF21">
    <property type="entry name" value="ATPASE FAMILY AAA DOMAIN-CONTAINING PROTEIN 5"/>
    <property type="match status" value="1"/>
</dbReference>
<dbReference type="InterPro" id="IPR003593">
    <property type="entry name" value="AAA+_ATPase"/>
</dbReference>
<feature type="compositionally biased region" description="Low complexity" evidence="1">
    <location>
        <begin position="163"/>
        <end position="174"/>
    </location>
</feature>
<dbReference type="OrthoDB" id="9996895at2759"/>
<sequence length="1217" mass="133568">MPTAVAKDGVARRSRKPNTPKTTDPVPEPSSSFSAVGNRKASEHGELLDVDPNNGRRKRRKTTPIEQKKGNAKNAEAVVQPANSTKSFGAVSVESGLNTTGSLGAGSYLDTAIQAADALAEPNQVLPKEDLHVLEESSTTSKTDDSKPRKVLRFNPKTGTIGSPPAKKPQAPSAETKKTAGGRGKKPKSRIVTIRYGPGQLLPSTIGQKIDLISNGTKPILPAKTEIPIKLPERTPPKPVKPHPFFSGKVQTKPESPQKPDKHNATVVDLTQPKECVPLPRTRPSSCSTPLSLAKAPTPFSGLGSSSKITKFPGAVEPAWPGKGMVHVRGLDPDSTASKELLSSTPSLISTGKKSKYQAIRILEGEDILANLATDLTISNVLQSLRDIDPTEFPPVPDCLRLPVKHLEPGFAVQKRIRKQLRTRFPAPRAVAQSSSEDEIQLNNDTRPRIHPALLKTYELVSTSLSAFDKGHCETQPWTNKYSPKLACDVLQSGRDVSILKDWLQSLTVKAVEAGLGNGASSSRRPALKLESGTKRKRKSKKLDGFVVSSGEEADDMDEISEQEDVILTSGQGPQRRTIVRTGDLNRDSGRSTNAIVISGPQGCGKTAAVYAVAKELGFEVFELNPGSKRTGKDILDKVGDMARNHQVQRLPGLAQVDGAADEDRRRVDEALANDLKSGRQGTMNCFFKTQPSLKPETKAHSTAPAPKTSTQEVQTKLDGAKPKAAAKTQRQSLILIEEADILYKEDTQFWPTILELITTSKRPIVLTCNDESALPMETLPLHAIIRMNPPPVDLAVDYMLLVAACEGHVLERESVQTLYESRNMDLRASLTDLDFWCQFAIGDQKNGLNWYISRWPKGTDIDEDGNMIRVVSEKTYQVGMGWLSQDVLESQMYHLDREEEALHEACDGWDLDVGNWQESLNMGSWAKNMQEQSSNIVQSRASLRAYDEFLEALSSSDLCSGGLFASENQLVIDPSVPEITTKAREDYTLASKLLDAPAIINYTTLSKDISLWMKSRSRNYLYLEQHVKMALEVPVELSRPDEAQIIQLIRRQASTSDPSLHRRDFSATFDPISEPEKTTLYGPGQLEASVFDRTMNIIAQDMAPYVRSIVYFDARLQAERAKLSNLLSEGGGRKGKRMRTTRAAMSALEGGARSTTRREKYFGSLLNPHLVMKTGMQSWMDAALMEMSASASRRSSKGSLDISKMESDKDELLDDQ</sequence>
<dbReference type="GO" id="GO:0003677">
    <property type="term" value="F:DNA binding"/>
    <property type="evidence" value="ECO:0007669"/>
    <property type="project" value="TreeGrafter"/>
</dbReference>
<dbReference type="PANTHER" id="PTHR23389">
    <property type="entry name" value="CHROMOSOME TRANSMISSION FIDELITY FACTOR 18"/>
    <property type="match status" value="1"/>
</dbReference>
<dbReference type="SUPFAM" id="SSF52540">
    <property type="entry name" value="P-loop containing nucleoside triphosphate hydrolases"/>
    <property type="match status" value="1"/>
</dbReference>
<dbReference type="SMART" id="SM00382">
    <property type="entry name" value="AAA"/>
    <property type="match status" value="1"/>
</dbReference>
<gene>
    <name evidence="3" type="ORF">LY89DRAFT_575935</name>
</gene>
<feature type="region of interest" description="Disordered" evidence="1">
    <location>
        <begin position="517"/>
        <end position="536"/>
    </location>
</feature>
<feature type="region of interest" description="Disordered" evidence="1">
    <location>
        <begin position="1"/>
        <end position="85"/>
    </location>
</feature>
<dbReference type="InterPro" id="IPR027417">
    <property type="entry name" value="P-loop_NTPase"/>
</dbReference>
<keyword evidence="3" id="KW-0378">Hydrolase</keyword>
<name>A0A194XNJ9_MOLSC</name>
<dbReference type="GO" id="GO:0005634">
    <property type="term" value="C:nucleus"/>
    <property type="evidence" value="ECO:0007669"/>
    <property type="project" value="TreeGrafter"/>
</dbReference>
<dbReference type="GO" id="GO:0016887">
    <property type="term" value="F:ATP hydrolysis activity"/>
    <property type="evidence" value="ECO:0007669"/>
    <property type="project" value="InterPro"/>
</dbReference>
<feature type="region of interest" description="Disordered" evidence="1">
    <location>
        <begin position="134"/>
        <end position="190"/>
    </location>
</feature>
<feature type="region of interest" description="Disordered" evidence="1">
    <location>
        <begin position="1130"/>
        <end position="1151"/>
    </location>
</feature>
<keyword evidence="4" id="KW-1185">Reference proteome</keyword>
<feature type="domain" description="AAA+ ATPase" evidence="2">
    <location>
        <begin position="592"/>
        <end position="801"/>
    </location>
</feature>
<dbReference type="EMBL" id="KQ947407">
    <property type="protein sequence ID" value="KUJ21684.1"/>
    <property type="molecule type" value="Genomic_DNA"/>
</dbReference>
<dbReference type="STRING" id="149040.A0A194XNJ9"/>
<dbReference type="KEGG" id="psco:LY89DRAFT_575935"/>
<protein>
    <submittedName>
        <fullName evidence="3">p-loop containing nucleoside triphosphate hydrolase protein</fullName>
    </submittedName>
</protein>
<dbReference type="Gene3D" id="3.40.50.300">
    <property type="entry name" value="P-loop containing nucleotide triphosphate hydrolases"/>
    <property type="match status" value="1"/>
</dbReference>